<dbReference type="Pfam" id="PF12730">
    <property type="entry name" value="ABC2_membrane_4"/>
    <property type="match status" value="1"/>
</dbReference>
<feature type="transmembrane region" description="Helical" evidence="2">
    <location>
        <begin position="265"/>
        <end position="287"/>
    </location>
</feature>
<sequence length="297" mass="31012">MTPPDAPAAVRGTGPDPATGAAPGYRAARTLRFGVELRRQLLRRRTLVLAACSVLLPVLLLVSLRIGHPTQTATTVDYEVLAAKSAPNFVMYVLFVAGSYLNAVFTAVLMADSIAGEAAHAGLKYLLAIPVPRLRLLWRKAVVSGLLTAAVVSLGPLAAVVLGTVWLGTGDLMTPSGYTLPFGQGLSLLATAQLYAVLQLVWLGGLALLLSVSTDAPLAAVGCTVLASTAAQILDQVSALGALRDVLPSHHTWAWMELLSSDPGWSSVVHGVLVSTVYACGFGVLAAHRFARKDITS</sequence>
<keyword evidence="2" id="KW-0812">Transmembrane</keyword>
<protein>
    <submittedName>
        <fullName evidence="3">ABC transporter permease subunit</fullName>
    </submittedName>
</protein>
<feature type="transmembrane region" description="Helical" evidence="2">
    <location>
        <begin position="47"/>
        <end position="66"/>
    </location>
</feature>
<keyword evidence="2" id="KW-0472">Membrane</keyword>
<dbReference type="PANTHER" id="PTHR37305">
    <property type="entry name" value="INTEGRAL MEMBRANE PROTEIN-RELATED"/>
    <property type="match status" value="1"/>
</dbReference>
<evidence type="ECO:0000313" key="3">
    <source>
        <dbReference type="EMBL" id="GAA2658095.1"/>
    </source>
</evidence>
<evidence type="ECO:0000256" key="1">
    <source>
        <dbReference type="SAM" id="MobiDB-lite"/>
    </source>
</evidence>
<feature type="transmembrane region" description="Helical" evidence="2">
    <location>
        <begin position="186"/>
        <end position="209"/>
    </location>
</feature>
<feature type="region of interest" description="Disordered" evidence="1">
    <location>
        <begin position="1"/>
        <end position="22"/>
    </location>
</feature>
<comment type="caution">
    <text evidence="3">The sequence shown here is derived from an EMBL/GenBank/DDBJ whole genome shotgun (WGS) entry which is preliminary data.</text>
</comment>
<dbReference type="PANTHER" id="PTHR37305:SF1">
    <property type="entry name" value="MEMBRANE PROTEIN"/>
    <property type="match status" value="1"/>
</dbReference>
<dbReference type="Proteomes" id="UP001500994">
    <property type="component" value="Unassembled WGS sequence"/>
</dbReference>
<feature type="transmembrane region" description="Helical" evidence="2">
    <location>
        <begin position="216"/>
        <end position="234"/>
    </location>
</feature>
<keyword evidence="4" id="KW-1185">Reference proteome</keyword>
<keyword evidence="2" id="KW-1133">Transmembrane helix</keyword>
<dbReference type="EMBL" id="BAAARK010000006">
    <property type="protein sequence ID" value="GAA2658095.1"/>
    <property type="molecule type" value="Genomic_DNA"/>
</dbReference>
<gene>
    <name evidence="3" type="ORF">GCM10009864_25900</name>
</gene>
<accession>A0ABN3RQJ1</accession>
<proteinExistence type="predicted"/>
<dbReference type="RefSeq" id="WP_344575266.1">
    <property type="nucleotide sequence ID" value="NZ_BAAARK010000006.1"/>
</dbReference>
<reference evidence="3 4" key="1">
    <citation type="journal article" date="2019" name="Int. J. Syst. Evol. Microbiol.">
        <title>The Global Catalogue of Microorganisms (GCM) 10K type strain sequencing project: providing services to taxonomists for standard genome sequencing and annotation.</title>
        <authorList>
            <consortium name="The Broad Institute Genomics Platform"/>
            <consortium name="The Broad Institute Genome Sequencing Center for Infectious Disease"/>
            <person name="Wu L."/>
            <person name="Ma J."/>
        </authorList>
    </citation>
    <scope>NUCLEOTIDE SEQUENCE [LARGE SCALE GENOMIC DNA]</scope>
    <source>
        <strain evidence="3 4">JCM 16374</strain>
    </source>
</reference>
<evidence type="ECO:0000313" key="4">
    <source>
        <dbReference type="Proteomes" id="UP001500994"/>
    </source>
</evidence>
<organism evidence="3 4">
    <name type="scientific">Streptomyces lunalinharesii</name>
    <dbReference type="NCBI Taxonomy" id="333384"/>
    <lineage>
        <taxon>Bacteria</taxon>
        <taxon>Bacillati</taxon>
        <taxon>Actinomycetota</taxon>
        <taxon>Actinomycetes</taxon>
        <taxon>Kitasatosporales</taxon>
        <taxon>Streptomycetaceae</taxon>
        <taxon>Streptomyces</taxon>
    </lineage>
</organism>
<feature type="transmembrane region" description="Helical" evidence="2">
    <location>
        <begin position="89"/>
        <end position="111"/>
    </location>
</feature>
<name>A0ABN3RQJ1_9ACTN</name>
<evidence type="ECO:0000256" key="2">
    <source>
        <dbReference type="SAM" id="Phobius"/>
    </source>
</evidence>
<feature type="transmembrane region" description="Helical" evidence="2">
    <location>
        <begin position="142"/>
        <end position="166"/>
    </location>
</feature>